<dbReference type="EMBL" id="CABVJB010000001">
    <property type="protein sequence ID" value="VVP71459.1"/>
    <property type="molecule type" value="Genomic_DNA"/>
</dbReference>
<gene>
    <name evidence="2" type="ORF">PS922_00870</name>
</gene>
<accession>A0A5E7RBH8</accession>
<feature type="region of interest" description="Disordered" evidence="1">
    <location>
        <begin position="1"/>
        <end position="21"/>
    </location>
</feature>
<organism evidence="2 3">
    <name type="scientific">Pseudomonas fluorescens</name>
    <dbReference type="NCBI Taxonomy" id="294"/>
    <lineage>
        <taxon>Bacteria</taxon>
        <taxon>Pseudomonadati</taxon>
        <taxon>Pseudomonadota</taxon>
        <taxon>Gammaproteobacteria</taxon>
        <taxon>Pseudomonadales</taxon>
        <taxon>Pseudomonadaceae</taxon>
        <taxon>Pseudomonas</taxon>
    </lineage>
</organism>
<sequence>MRSGLQTQDKRRQKQRLSASHAPCQQCPVMRGNAGYLLGRFMNAGRENFCPLKAAF</sequence>
<evidence type="ECO:0000313" key="2">
    <source>
        <dbReference type="EMBL" id="VVP71459.1"/>
    </source>
</evidence>
<dbReference type="AlphaFoldDB" id="A0A5E7RBH8"/>
<name>A0A5E7RBH8_PSEFL</name>
<dbReference type="Proteomes" id="UP000325565">
    <property type="component" value="Unassembled WGS sequence"/>
</dbReference>
<proteinExistence type="predicted"/>
<evidence type="ECO:0000313" key="3">
    <source>
        <dbReference type="Proteomes" id="UP000325565"/>
    </source>
</evidence>
<protein>
    <submittedName>
        <fullName evidence="2">Uncharacterized protein</fullName>
    </submittedName>
</protein>
<reference evidence="2 3" key="1">
    <citation type="submission" date="2019-09" db="EMBL/GenBank/DDBJ databases">
        <authorList>
            <person name="Chandra G."/>
            <person name="Truman W A."/>
        </authorList>
    </citation>
    <scope>NUCLEOTIDE SEQUENCE [LARGE SCALE GENOMIC DNA]</scope>
    <source>
        <strain evidence="2">PS922</strain>
    </source>
</reference>
<evidence type="ECO:0000256" key="1">
    <source>
        <dbReference type="SAM" id="MobiDB-lite"/>
    </source>
</evidence>